<proteinExistence type="predicted"/>
<name>A0ACC2XFJ8_9TREE</name>
<evidence type="ECO:0000313" key="2">
    <source>
        <dbReference type="Proteomes" id="UP001234202"/>
    </source>
</evidence>
<accession>A0ACC2XFJ8</accession>
<reference evidence="1" key="1">
    <citation type="submission" date="2023-04" db="EMBL/GenBank/DDBJ databases">
        <title>Draft Genome sequencing of Naganishia species isolated from polar environments using Oxford Nanopore Technology.</title>
        <authorList>
            <person name="Leo P."/>
            <person name="Venkateswaran K."/>
        </authorList>
    </citation>
    <scope>NUCLEOTIDE SEQUENCE</scope>
    <source>
        <strain evidence="1">DBVPG 5303</strain>
    </source>
</reference>
<gene>
    <name evidence="1" type="ORF">QFC24_004246</name>
</gene>
<dbReference type="Proteomes" id="UP001234202">
    <property type="component" value="Unassembled WGS sequence"/>
</dbReference>
<protein>
    <submittedName>
        <fullName evidence="1">Uncharacterized protein</fullName>
    </submittedName>
</protein>
<comment type="caution">
    <text evidence="1">The sequence shown here is derived from an EMBL/GenBank/DDBJ whole genome shotgun (WGS) entry which is preliminary data.</text>
</comment>
<sequence>MKTVSNPEHMRQQSQTQSSSKLSSPKRDVFALIQQAAQLKHTIRDLDDDKINDLLGTLEVLRSTGQRVLTDRYEELRNRNVLGKK</sequence>
<dbReference type="EMBL" id="JASBWV010000014">
    <property type="protein sequence ID" value="KAJ9122815.1"/>
    <property type="molecule type" value="Genomic_DNA"/>
</dbReference>
<evidence type="ECO:0000313" key="1">
    <source>
        <dbReference type="EMBL" id="KAJ9122815.1"/>
    </source>
</evidence>
<keyword evidence="2" id="KW-1185">Reference proteome</keyword>
<organism evidence="1 2">
    <name type="scientific">Naganishia onofrii</name>
    <dbReference type="NCBI Taxonomy" id="1851511"/>
    <lineage>
        <taxon>Eukaryota</taxon>
        <taxon>Fungi</taxon>
        <taxon>Dikarya</taxon>
        <taxon>Basidiomycota</taxon>
        <taxon>Agaricomycotina</taxon>
        <taxon>Tremellomycetes</taxon>
        <taxon>Filobasidiales</taxon>
        <taxon>Filobasidiaceae</taxon>
        <taxon>Naganishia</taxon>
    </lineage>
</organism>